<proteinExistence type="inferred from homology"/>
<name>A0ABQ8XEB8_9EUKA</name>
<evidence type="ECO:0000256" key="1">
    <source>
        <dbReference type="ARBA" id="ARBA00007159"/>
    </source>
</evidence>
<feature type="compositionally biased region" description="Basic and acidic residues" evidence="2">
    <location>
        <begin position="103"/>
        <end position="113"/>
    </location>
</feature>
<comment type="caution">
    <text evidence="4">The sequence shown here is derived from an EMBL/GenBank/DDBJ whole genome shotgun (WGS) entry which is preliminary data.</text>
</comment>
<dbReference type="PANTHER" id="PTHR13677">
    <property type="entry name" value="LD41638P"/>
    <property type="match status" value="1"/>
</dbReference>
<evidence type="ECO:0000259" key="3">
    <source>
        <dbReference type="PROSITE" id="PS50211"/>
    </source>
</evidence>
<dbReference type="InterPro" id="IPR043153">
    <property type="entry name" value="DENN_C"/>
</dbReference>
<dbReference type="InterPro" id="IPR037516">
    <property type="entry name" value="Tripartite_DENN"/>
</dbReference>
<evidence type="ECO:0000313" key="4">
    <source>
        <dbReference type="EMBL" id="KAJ6230995.1"/>
    </source>
</evidence>
<feature type="domain" description="UDENN" evidence="3">
    <location>
        <begin position="8"/>
        <end position="570"/>
    </location>
</feature>
<organism evidence="4 5">
    <name type="scientific">Anaeramoeba flamelloides</name>
    <dbReference type="NCBI Taxonomy" id="1746091"/>
    <lineage>
        <taxon>Eukaryota</taxon>
        <taxon>Metamonada</taxon>
        <taxon>Anaeramoebidae</taxon>
        <taxon>Anaeramoeba</taxon>
    </lineage>
</organism>
<dbReference type="EMBL" id="JAOAOG010000304">
    <property type="protein sequence ID" value="KAJ6230995.1"/>
    <property type="molecule type" value="Genomic_DNA"/>
</dbReference>
<protein>
    <recommendedName>
        <fullName evidence="3">UDENN domain-containing protein</fullName>
    </recommendedName>
</protein>
<sequence length="666" mass="79232">MEIKEWIKCVCYFEYNSSFHNQLIHIYPTIDFTQNELKSIFSLSFPRTINEPKAQFYSFILRRENHVLHGYTFYDPSITSFPPLTGDKWSSSSSVSSSDNENENEKNKKENKNKNKKKKKKKKKKTNQENSQNSEEYEIKKENENEKEKEIGKNKEKNKKEKEKEKEKENQNEKEKQTLTLKRTKFDPNTDPDPDFLCGTELLLKGGRSVVILSEHPWESLFTCLLEELGPDIMDDPGRLEAWFDFIVENWPTELKRNYCYAEFPLTPEQRLRVFIPGEPQSIFEHSGEVSCYERYFGLDLDICELLWPAFDDLWNLWQLLITGESIVVFAPQPEICSQVVRALCSLIYPFEYQGYVIPYCTKYDQNWNFIRSIDFTPKEKLTTEEVESRKSIIVGTTDYSLGVSTFYHWPNHLFIGLPDRDIEKKKKKKDRVKQGLFMDKQSIVLVHKQMLKWLTQVQKNVSYAQESSQKTTAIRDYFFSFTNDFMNPFEVYFNTLIPDMGSLEPFYTRMVLKGFDENEFIQRLTNGKSSLPFQKHEVTDCEFLYRKFIHTQTFKVWYQNKRNLCAHVFWKYWRKAVLHLEAYELFKQGGDPEKINLFMRLGKRVDVAKQYDDWELFDKYVQLMEQILIDLPKELRSNLDKVVVQKKLDKIEKIELSEKLKNSQK</sequence>
<dbReference type="Proteomes" id="UP001150062">
    <property type="component" value="Unassembled WGS sequence"/>
</dbReference>
<dbReference type="PROSITE" id="PS50211">
    <property type="entry name" value="DENN"/>
    <property type="match status" value="1"/>
</dbReference>
<feature type="region of interest" description="Disordered" evidence="2">
    <location>
        <begin position="89"/>
        <end position="193"/>
    </location>
</feature>
<evidence type="ECO:0000256" key="2">
    <source>
        <dbReference type="SAM" id="MobiDB-lite"/>
    </source>
</evidence>
<accession>A0ABQ8XEB8</accession>
<reference evidence="4" key="1">
    <citation type="submission" date="2022-08" db="EMBL/GenBank/DDBJ databases">
        <title>Novel sulfate-reducing endosymbionts in the free-living metamonad Anaeramoeba.</title>
        <authorList>
            <person name="Jerlstrom-Hultqvist J."/>
            <person name="Cepicka I."/>
            <person name="Gallot-Lavallee L."/>
            <person name="Salas-Leiva D."/>
            <person name="Curtis B.A."/>
            <person name="Zahonova K."/>
            <person name="Pipaliya S."/>
            <person name="Dacks J."/>
            <person name="Roger A.J."/>
        </authorList>
    </citation>
    <scope>NUCLEOTIDE SEQUENCE</scope>
    <source>
        <strain evidence="4">Schooner1</strain>
    </source>
</reference>
<keyword evidence="5" id="KW-1185">Reference proteome</keyword>
<gene>
    <name evidence="4" type="ORF">M0813_00806</name>
</gene>
<feature type="compositionally biased region" description="Basic residues" evidence="2">
    <location>
        <begin position="114"/>
        <end position="125"/>
    </location>
</feature>
<feature type="compositionally biased region" description="Basic and acidic residues" evidence="2">
    <location>
        <begin position="137"/>
        <end position="177"/>
    </location>
</feature>
<comment type="similarity">
    <text evidence="1">Belongs to the DENND6 family.</text>
</comment>
<dbReference type="Pfam" id="PF02141">
    <property type="entry name" value="DENN"/>
    <property type="match status" value="1"/>
</dbReference>
<dbReference type="PANTHER" id="PTHR13677:SF0">
    <property type="entry name" value="LD41638P"/>
    <property type="match status" value="1"/>
</dbReference>
<feature type="compositionally biased region" description="Low complexity" evidence="2">
    <location>
        <begin position="90"/>
        <end position="99"/>
    </location>
</feature>
<dbReference type="InterPro" id="IPR024224">
    <property type="entry name" value="DENND6"/>
</dbReference>
<dbReference type="Gene3D" id="3.40.50.11500">
    <property type="match status" value="1"/>
</dbReference>
<evidence type="ECO:0000313" key="5">
    <source>
        <dbReference type="Proteomes" id="UP001150062"/>
    </source>
</evidence>
<dbReference type="InterPro" id="IPR001194">
    <property type="entry name" value="cDENN_dom"/>
</dbReference>